<accession>T2MAY4</accession>
<evidence type="ECO:0000259" key="7">
    <source>
        <dbReference type="PROSITE" id="PS50011"/>
    </source>
</evidence>
<dbReference type="Gene3D" id="1.10.510.10">
    <property type="entry name" value="Transferase(Phosphotransferase) domain 1"/>
    <property type="match status" value="1"/>
</dbReference>
<feature type="domain" description="Protein kinase" evidence="7">
    <location>
        <begin position="105"/>
        <end position="369"/>
    </location>
</feature>
<dbReference type="InterPro" id="IPR011009">
    <property type="entry name" value="Kinase-like_dom_sf"/>
</dbReference>
<organism evidence="8">
    <name type="scientific">Hydra vulgaris</name>
    <name type="common">Hydra</name>
    <name type="synonym">Hydra attenuata</name>
    <dbReference type="NCBI Taxonomy" id="6087"/>
    <lineage>
        <taxon>Eukaryota</taxon>
        <taxon>Metazoa</taxon>
        <taxon>Cnidaria</taxon>
        <taxon>Hydrozoa</taxon>
        <taxon>Hydroidolina</taxon>
        <taxon>Anthoathecata</taxon>
        <taxon>Aplanulata</taxon>
        <taxon>Hydridae</taxon>
        <taxon>Hydra</taxon>
    </lineage>
</organism>
<dbReference type="Pfam" id="PF00069">
    <property type="entry name" value="Pkinase"/>
    <property type="match status" value="1"/>
</dbReference>
<evidence type="ECO:0000313" key="8">
    <source>
        <dbReference type="EMBL" id="CDG69072.1"/>
    </source>
</evidence>
<feature type="non-terminal residue" evidence="8">
    <location>
        <position position="1"/>
    </location>
</feature>
<keyword evidence="3 6" id="KW-0547">Nucleotide-binding</keyword>
<name>T2MAY4_HYDVU</name>
<dbReference type="AlphaFoldDB" id="T2MAY4"/>
<dbReference type="InterPro" id="IPR000719">
    <property type="entry name" value="Prot_kinase_dom"/>
</dbReference>
<keyword evidence="1" id="KW-0723">Serine/threonine-protein kinase</keyword>
<keyword evidence="5 6" id="KW-0067">ATP-binding</keyword>
<sequence>MKAIAAGIPIKKVSETNKDKVLEIIYVFESNAWAVIQFGYDKYLLGCIYRPYDFKDMNDIENVYKIAREYVDQKGFKDLIIVGDLNFPGISCSNSSINSISLKSFVILRSIGKGAFGKVSIVKMKSTNRLYALKYMCKKKIVEQNASKNVLREVEILKMLHYQFIVNLQFSFQDDRYMYMVIDLMLGGDLRFHINQGHTFTEAEVTSYILEMALALEYLKEKSILHRDIKPENLLLDSNGHIHLSDFNIATWIPDGKLATSISGTKPYMAPEVFETEAGTCVGYSFEADWWSMGVSLFEILCKERPFKICCDSPSENLEVLEKTKIVLAIPITMIMSQLMLALLEFDKNKRLSSVNDLKLYINDYDARLEKASKKQLNAIFIPSSEKLNCEAIHELEEMITESNPLQKQRKKKLTKKQPSCVDINDPIEELSRKFSSFQRISSSNDEKEMTVETRAILDTSMYSNSHFSSPNYNSPGTVLSPKIPINIGAKTLVASNRSKNLSISTENFGIVRIEERGLKSEHSQNCSTASSAILDGS</sequence>
<dbReference type="PANTHER" id="PTHR24355:SF30">
    <property type="entry name" value="SERINE_THREONINE-PROTEIN KINASE 32B ISOFORM X1"/>
    <property type="match status" value="1"/>
</dbReference>
<keyword evidence="2" id="KW-0808">Transferase</keyword>
<dbReference type="PANTHER" id="PTHR24355">
    <property type="entry name" value="G PROTEIN-COUPLED RECEPTOR KINASE/RIBOSOMAL PROTEIN S6 KINASE"/>
    <property type="match status" value="1"/>
</dbReference>
<keyword evidence="4 8" id="KW-0418">Kinase</keyword>
<feature type="binding site" evidence="6">
    <location>
        <position position="134"/>
    </location>
    <ligand>
        <name>ATP</name>
        <dbReference type="ChEBI" id="CHEBI:30616"/>
    </ligand>
</feature>
<dbReference type="PROSITE" id="PS50011">
    <property type="entry name" value="PROTEIN_KINASE_DOM"/>
    <property type="match status" value="1"/>
</dbReference>
<evidence type="ECO:0000256" key="1">
    <source>
        <dbReference type="ARBA" id="ARBA00022527"/>
    </source>
</evidence>
<dbReference type="Gene3D" id="3.30.200.20">
    <property type="entry name" value="Phosphorylase Kinase, domain 1"/>
    <property type="match status" value="1"/>
</dbReference>
<gene>
    <name evidence="8" type="primary">STK32C</name>
</gene>
<evidence type="ECO:0000256" key="2">
    <source>
        <dbReference type="ARBA" id="ARBA00022679"/>
    </source>
</evidence>
<dbReference type="OrthoDB" id="354826at2759"/>
<reference evidence="8" key="1">
    <citation type="journal article" date="2013" name="Genome Biol. Evol.">
        <title>Punctuated emergences of genetic and phenotypic innovations in eumetazoan, bilaterian, euteleostome, and hominidae ancestors.</title>
        <authorList>
            <person name="Wenger Y."/>
            <person name="Galliot B."/>
        </authorList>
    </citation>
    <scope>NUCLEOTIDE SEQUENCE</scope>
    <source>
        <tissue evidence="8">Whole animals</tissue>
    </source>
</reference>
<dbReference type="GO" id="GO:0007186">
    <property type="term" value="P:G protein-coupled receptor signaling pathway"/>
    <property type="evidence" value="ECO:0007669"/>
    <property type="project" value="TreeGrafter"/>
</dbReference>
<evidence type="ECO:0000256" key="4">
    <source>
        <dbReference type="ARBA" id="ARBA00022777"/>
    </source>
</evidence>
<dbReference type="EMBL" id="HAAD01002840">
    <property type="protein sequence ID" value="CDG69072.1"/>
    <property type="molecule type" value="mRNA"/>
</dbReference>
<evidence type="ECO:0000256" key="5">
    <source>
        <dbReference type="ARBA" id="ARBA00022840"/>
    </source>
</evidence>
<evidence type="ECO:0000256" key="3">
    <source>
        <dbReference type="ARBA" id="ARBA00022741"/>
    </source>
</evidence>
<dbReference type="GO" id="GO:0004703">
    <property type="term" value="F:G protein-coupled receptor kinase activity"/>
    <property type="evidence" value="ECO:0007669"/>
    <property type="project" value="TreeGrafter"/>
</dbReference>
<dbReference type="InterPro" id="IPR017441">
    <property type="entry name" value="Protein_kinase_ATP_BS"/>
</dbReference>
<dbReference type="GO" id="GO:0005524">
    <property type="term" value="F:ATP binding"/>
    <property type="evidence" value="ECO:0007669"/>
    <property type="project" value="UniProtKB-UniRule"/>
</dbReference>
<dbReference type="GO" id="GO:0009966">
    <property type="term" value="P:regulation of signal transduction"/>
    <property type="evidence" value="ECO:0007669"/>
    <property type="project" value="TreeGrafter"/>
</dbReference>
<dbReference type="SUPFAM" id="SSF56112">
    <property type="entry name" value="Protein kinase-like (PK-like)"/>
    <property type="match status" value="1"/>
</dbReference>
<dbReference type="InterPro" id="IPR008271">
    <property type="entry name" value="Ser/Thr_kinase_AS"/>
</dbReference>
<proteinExistence type="evidence at transcript level"/>
<dbReference type="FunFam" id="3.30.200.20:FF:000042">
    <property type="entry name" value="Aurora kinase A"/>
    <property type="match status" value="1"/>
</dbReference>
<dbReference type="PROSITE" id="PS00107">
    <property type="entry name" value="PROTEIN_KINASE_ATP"/>
    <property type="match status" value="1"/>
</dbReference>
<dbReference type="GO" id="GO:0001664">
    <property type="term" value="F:G protein-coupled receptor binding"/>
    <property type="evidence" value="ECO:0007669"/>
    <property type="project" value="TreeGrafter"/>
</dbReference>
<evidence type="ECO:0000256" key="6">
    <source>
        <dbReference type="PROSITE-ProRule" id="PRU10141"/>
    </source>
</evidence>
<dbReference type="SMART" id="SM00220">
    <property type="entry name" value="S_TKc"/>
    <property type="match status" value="1"/>
</dbReference>
<dbReference type="PROSITE" id="PS00108">
    <property type="entry name" value="PROTEIN_KINASE_ST"/>
    <property type="match status" value="1"/>
</dbReference>
<protein>
    <submittedName>
        <fullName evidence="8">Serine/threonine-protein kinase 32C</fullName>
    </submittedName>
</protein>